<dbReference type="Gene3D" id="3.80.10.10">
    <property type="entry name" value="Ribonuclease Inhibitor"/>
    <property type="match status" value="2"/>
</dbReference>
<gene>
    <name evidence="1" type="ORF">TPC1_14967</name>
</gene>
<feature type="non-terminal residue" evidence="1">
    <location>
        <position position="1"/>
    </location>
</feature>
<evidence type="ECO:0000313" key="1">
    <source>
        <dbReference type="EMBL" id="JAP92929.1"/>
    </source>
</evidence>
<reference evidence="1" key="1">
    <citation type="submission" date="2015-07" db="EMBL/GenBank/DDBJ databases">
        <title>Adaptation to a free-living lifestyle via gene acquisitions in the diplomonad Trepomonas sp. PC1.</title>
        <authorList>
            <person name="Xu F."/>
            <person name="Jerlstrom-Hultqvist J."/>
            <person name="Kolisko M."/>
            <person name="Simpson A.G.B."/>
            <person name="Roger A.J."/>
            <person name="Svard S.G."/>
            <person name="Andersson J.O."/>
        </authorList>
    </citation>
    <scope>NUCLEOTIDE SEQUENCE</scope>
    <source>
        <strain evidence="1">PC1</strain>
    </source>
</reference>
<protein>
    <submittedName>
        <fullName evidence="1">Leucine rich repeats-containing protein</fullName>
    </submittedName>
</protein>
<dbReference type="InterPro" id="IPR053139">
    <property type="entry name" value="Surface_bspA-like"/>
</dbReference>
<dbReference type="EMBL" id="GDID01003677">
    <property type="protein sequence ID" value="JAP92929.1"/>
    <property type="molecule type" value="Transcribed_RNA"/>
</dbReference>
<name>A0A146KC27_9EUKA</name>
<dbReference type="SUPFAM" id="SSF52058">
    <property type="entry name" value="L domain-like"/>
    <property type="match status" value="1"/>
</dbReference>
<dbReference type="AlphaFoldDB" id="A0A146KC27"/>
<dbReference type="PANTHER" id="PTHR45661:SF3">
    <property type="entry name" value="IG-LIKE DOMAIN-CONTAINING PROTEIN"/>
    <property type="match status" value="1"/>
</dbReference>
<accession>A0A146KC27</accession>
<organism evidence="1">
    <name type="scientific">Trepomonas sp. PC1</name>
    <dbReference type="NCBI Taxonomy" id="1076344"/>
    <lineage>
        <taxon>Eukaryota</taxon>
        <taxon>Metamonada</taxon>
        <taxon>Diplomonadida</taxon>
        <taxon>Hexamitidae</taxon>
        <taxon>Hexamitinae</taxon>
        <taxon>Trepomonas</taxon>
    </lineage>
</organism>
<proteinExistence type="predicted"/>
<dbReference type="PANTHER" id="PTHR45661">
    <property type="entry name" value="SURFACE ANTIGEN"/>
    <property type="match status" value="1"/>
</dbReference>
<sequence length="372" mass="43865">VNSQIQPQLWQIVVLKNDAVIKNKQFQDLKQLIHVQAKHIKNIEKISFYWCFQNKSIDFPLLKIINNSAFSSNVTLSAVVLNQVEEMGTDCFAHCWSLRYVEMNSLQVVKKNCFQRCMSLQRAQFQKVVSIESDAFKECFQLEELDLPSVKEIEEKSIISRKTVRLVNTKKFKDVPNQVQFLPQNKLLDRLQFTHIQLKHNCRVVHLYSNQLKEIPNDGLSWQPLQFVFIPNVKMIGRQSFQFCMELMEVGCKNLKVIQSNAFDHCCKLTSLNALNVENIGRCAFEHCYNLNNVCFKNVKILEQQSFHYCNNVKHFSRVEISQVMKEQAKIFSDQRSQKVGYWGRYEFQIIIKQSMKTKQRYLKYLLKKQKQ</sequence>
<dbReference type="InterPro" id="IPR026906">
    <property type="entry name" value="LRR_5"/>
</dbReference>
<dbReference type="InterPro" id="IPR032675">
    <property type="entry name" value="LRR_dom_sf"/>
</dbReference>
<dbReference type="Pfam" id="PF13306">
    <property type="entry name" value="LRR_5"/>
    <property type="match status" value="2"/>
</dbReference>